<protein>
    <submittedName>
        <fullName evidence="2">Uncharacterized protein</fullName>
    </submittedName>
</protein>
<evidence type="ECO:0000256" key="1">
    <source>
        <dbReference type="SAM" id="MobiDB-lite"/>
    </source>
</evidence>
<dbReference type="EMBL" id="BMNH01000008">
    <property type="protein sequence ID" value="GGO69712.1"/>
    <property type="molecule type" value="Genomic_DNA"/>
</dbReference>
<evidence type="ECO:0000313" key="2">
    <source>
        <dbReference type="EMBL" id="GGO69712.1"/>
    </source>
</evidence>
<keyword evidence="3" id="KW-1185">Reference proteome</keyword>
<feature type="compositionally biased region" description="Basic and acidic residues" evidence="1">
    <location>
        <begin position="83"/>
        <end position="94"/>
    </location>
</feature>
<dbReference type="Proteomes" id="UP000646523">
    <property type="component" value="Unassembled WGS sequence"/>
</dbReference>
<feature type="region of interest" description="Disordered" evidence="1">
    <location>
        <begin position="22"/>
        <end position="143"/>
    </location>
</feature>
<reference evidence="2" key="2">
    <citation type="submission" date="2020-09" db="EMBL/GenBank/DDBJ databases">
        <authorList>
            <person name="Sun Q."/>
            <person name="Zhou Y."/>
        </authorList>
    </citation>
    <scope>NUCLEOTIDE SEQUENCE</scope>
    <source>
        <strain evidence="2">CGMCC 4.7368</strain>
    </source>
</reference>
<organism evidence="2 3">
    <name type="scientific">Nonomuraea cavernae</name>
    <dbReference type="NCBI Taxonomy" id="2045107"/>
    <lineage>
        <taxon>Bacteria</taxon>
        <taxon>Bacillati</taxon>
        <taxon>Actinomycetota</taxon>
        <taxon>Actinomycetes</taxon>
        <taxon>Streptosporangiales</taxon>
        <taxon>Streptosporangiaceae</taxon>
        <taxon>Nonomuraea</taxon>
    </lineage>
</organism>
<name>A0A918DJM9_9ACTN</name>
<reference evidence="2" key="1">
    <citation type="journal article" date="2014" name="Int. J. Syst. Evol. Microbiol.">
        <title>Complete genome sequence of Corynebacterium casei LMG S-19264T (=DSM 44701T), isolated from a smear-ripened cheese.</title>
        <authorList>
            <consortium name="US DOE Joint Genome Institute (JGI-PGF)"/>
            <person name="Walter F."/>
            <person name="Albersmeier A."/>
            <person name="Kalinowski J."/>
            <person name="Ruckert C."/>
        </authorList>
    </citation>
    <scope>NUCLEOTIDE SEQUENCE</scope>
    <source>
        <strain evidence="2">CGMCC 4.7368</strain>
    </source>
</reference>
<comment type="caution">
    <text evidence="2">The sequence shown here is derived from an EMBL/GenBank/DDBJ whole genome shotgun (WGS) entry which is preliminary data.</text>
</comment>
<dbReference type="AlphaFoldDB" id="A0A918DJM9"/>
<accession>A0A918DJM9</accession>
<evidence type="ECO:0000313" key="3">
    <source>
        <dbReference type="Proteomes" id="UP000646523"/>
    </source>
</evidence>
<gene>
    <name evidence="2" type="ORF">GCM10012289_31460</name>
</gene>
<feature type="compositionally biased region" description="Pro residues" evidence="1">
    <location>
        <begin position="117"/>
        <end position="126"/>
    </location>
</feature>
<proteinExistence type="predicted"/>
<sequence length="178" mass="18600">MTGPYHLDRTVSASRTVAVPGCAASRGGSPSGMHLLKRQGLPGRHRPKRQVAYKTACDSPNGKERHTAGAFRGGCGSQPVVVRGRERQRTEPDNARTALGPLRRPGRVAVRAADEPGGPPGPPAPSAYPRQADAPHRGDDTILPACACSGSLGRSRGPATLAGNDFAMANISSEIRPR</sequence>